<reference evidence="8 9" key="1">
    <citation type="submission" date="2022-12" db="EMBL/GenBank/DDBJ databases">
        <title>Two new species, Stenotrophomonas aracearum and Stenotrophomonas oahuensis, isolated from Anthurium (Araceae family) in Hawaii.</title>
        <authorList>
            <person name="Chunag S.C."/>
            <person name="Dobhal S."/>
            <person name="Alvarez A."/>
            <person name="Arif M."/>
        </authorList>
    </citation>
    <scope>NUCLEOTIDE SEQUENCE [LARGE SCALE GENOMIC DNA]</scope>
    <source>
        <strain evidence="8 9">A5586</strain>
    </source>
</reference>
<evidence type="ECO:0000259" key="7">
    <source>
        <dbReference type="Pfam" id="PF01545"/>
    </source>
</evidence>
<feature type="domain" description="Cation efflux protein transmembrane" evidence="7">
    <location>
        <begin position="20"/>
        <end position="228"/>
    </location>
</feature>
<dbReference type="Proteomes" id="UP001302072">
    <property type="component" value="Chromosome"/>
</dbReference>
<evidence type="ECO:0000256" key="5">
    <source>
        <dbReference type="ARBA" id="ARBA00023136"/>
    </source>
</evidence>
<keyword evidence="4 6" id="KW-1133">Transmembrane helix</keyword>
<accession>A0ABY9YTU3</accession>
<dbReference type="PANTHER" id="PTHR43840">
    <property type="entry name" value="MITOCHONDRIAL METAL TRANSPORTER 1-RELATED"/>
    <property type="match status" value="1"/>
</dbReference>
<keyword evidence="9" id="KW-1185">Reference proteome</keyword>
<name>A0ABY9YTU3_9GAMM</name>
<organism evidence="8 9">
    <name type="scientific">Stenotrophomonas oahuensis</name>
    <dbReference type="NCBI Taxonomy" id="3003271"/>
    <lineage>
        <taxon>Bacteria</taxon>
        <taxon>Pseudomonadati</taxon>
        <taxon>Pseudomonadota</taxon>
        <taxon>Gammaproteobacteria</taxon>
        <taxon>Lysobacterales</taxon>
        <taxon>Lysobacteraceae</taxon>
        <taxon>Stenotrophomonas</taxon>
    </lineage>
</organism>
<dbReference type="InterPro" id="IPR050291">
    <property type="entry name" value="CDF_Transporter"/>
</dbReference>
<dbReference type="SUPFAM" id="SSF161111">
    <property type="entry name" value="Cation efflux protein transmembrane domain-like"/>
    <property type="match status" value="1"/>
</dbReference>
<dbReference type="EMBL" id="CP115541">
    <property type="protein sequence ID" value="WNH54342.1"/>
    <property type="molecule type" value="Genomic_DNA"/>
</dbReference>
<dbReference type="Pfam" id="PF01545">
    <property type="entry name" value="Cation_efflux"/>
    <property type="match status" value="1"/>
</dbReference>
<evidence type="ECO:0000256" key="4">
    <source>
        <dbReference type="ARBA" id="ARBA00022989"/>
    </source>
</evidence>
<dbReference type="PANTHER" id="PTHR43840:SF15">
    <property type="entry name" value="MITOCHONDRIAL METAL TRANSPORTER 1-RELATED"/>
    <property type="match status" value="1"/>
</dbReference>
<gene>
    <name evidence="8" type="ORF">PDM29_08705</name>
</gene>
<dbReference type="InterPro" id="IPR027469">
    <property type="entry name" value="Cation_efflux_TMD_sf"/>
</dbReference>
<dbReference type="InterPro" id="IPR058533">
    <property type="entry name" value="Cation_efflux_TM"/>
</dbReference>
<evidence type="ECO:0000256" key="1">
    <source>
        <dbReference type="ARBA" id="ARBA00004141"/>
    </source>
</evidence>
<keyword evidence="5 6" id="KW-0472">Membrane</keyword>
<dbReference type="Gene3D" id="1.20.1510.10">
    <property type="entry name" value="Cation efflux protein transmembrane domain"/>
    <property type="match status" value="1"/>
</dbReference>
<evidence type="ECO:0000256" key="6">
    <source>
        <dbReference type="SAM" id="Phobius"/>
    </source>
</evidence>
<keyword evidence="2" id="KW-0813">Transport</keyword>
<evidence type="ECO:0000256" key="3">
    <source>
        <dbReference type="ARBA" id="ARBA00022692"/>
    </source>
</evidence>
<feature type="transmembrane region" description="Helical" evidence="6">
    <location>
        <begin position="44"/>
        <end position="68"/>
    </location>
</feature>
<feature type="transmembrane region" description="Helical" evidence="6">
    <location>
        <begin position="193"/>
        <end position="215"/>
    </location>
</feature>
<keyword evidence="3 6" id="KW-0812">Transmembrane</keyword>
<feature type="transmembrane region" description="Helical" evidence="6">
    <location>
        <begin position="125"/>
        <end position="148"/>
    </location>
</feature>
<feature type="transmembrane region" description="Helical" evidence="6">
    <location>
        <begin position="89"/>
        <end position="113"/>
    </location>
</feature>
<evidence type="ECO:0000256" key="2">
    <source>
        <dbReference type="ARBA" id="ARBA00022448"/>
    </source>
</evidence>
<dbReference type="RefSeq" id="WP_311193448.1">
    <property type="nucleotide sequence ID" value="NZ_CP115541.1"/>
</dbReference>
<proteinExistence type="predicted"/>
<feature type="transmembrane region" description="Helical" evidence="6">
    <location>
        <begin position="20"/>
        <end position="38"/>
    </location>
</feature>
<protein>
    <submittedName>
        <fullName evidence="8">Cation transporter</fullName>
    </submittedName>
</protein>
<sequence>MRSTRPSRFDPTTEQGVLSLSIAASFAMAAAAVAFGLLANSSLIIFDGIYGLIDVVMTWLSLLVVRLISLSTNVDALQSRLNQRFTMGFWHLEPIVLGVSGTLMIGAALYAAVNAVDALMSGGRHIALGPAIVFAVLSIIAESALAIFVRRANRRIGSEFVGLDAKNWMVAAAMSGAYLLAFGGGWLLRGTEWAWVVPYIDPAILLVVCAFVVLAPLGTVRRALSDILLITPVGLQAHVDEVARAVVAKHGFIEHRSYVAKVGRGDQIELFFVVPENDPPRALVEWDRLRDEIGEALGEESPDRWLTIMFTTDREWTI</sequence>
<evidence type="ECO:0000313" key="9">
    <source>
        <dbReference type="Proteomes" id="UP001302072"/>
    </source>
</evidence>
<evidence type="ECO:0000313" key="8">
    <source>
        <dbReference type="EMBL" id="WNH54342.1"/>
    </source>
</evidence>
<feature type="transmembrane region" description="Helical" evidence="6">
    <location>
        <begin position="168"/>
        <end position="187"/>
    </location>
</feature>
<comment type="subcellular location">
    <subcellularLocation>
        <location evidence="1">Membrane</location>
        <topology evidence="1">Multi-pass membrane protein</topology>
    </subcellularLocation>
</comment>